<keyword evidence="6" id="KW-0234">DNA repair</keyword>
<dbReference type="GO" id="GO:0006285">
    <property type="term" value="P:base-excision repair, AP site formation"/>
    <property type="evidence" value="ECO:0007669"/>
    <property type="project" value="TreeGrafter"/>
</dbReference>
<keyword evidence="15" id="KW-1185">Reference proteome</keyword>
<dbReference type="InterPro" id="IPR011257">
    <property type="entry name" value="DNA_glycosylase"/>
</dbReference>
<evidence type="ECO:0000256" key="8">
    <source>
        <dbReference type="ARBA" id="ARBA00023242"/>
    </source>
</evidence>
<keyword evidence="10" id="KW-0326">Glycosidase</keyword>
<accession>A0A9P6IKR6</accession>
<dbReference type="Gene3D" id="1.10.340.30">
    <property type="entry name" value="Hypothetical protein, domain 2"/>
    <property type="match status" value="1"/>
</dbReference>
<evidence type="ECO:0000259" key="13">
    <source>
        <dbReference type="SMART" id="SM00478"/>
    </source>
</evidence>
<keyword evidence="8" id="KW-0539">Nucleus</keyword>
<dbReference type="GO" id="GO:0006289">
    <property type="term" value="P:nucleotide-excision repair"/>
    <property type="evidence" value="ECO:0007669"/>
    <property type="project" value="InterPro"/>
</dbReference>
<feature type="domain" description="HhH-GPD" evidence="13">
    <location>
        <begin position="232"/>
        <end position="402"/>
    </location>
</feature>
<evidence type="ECO:0000256" key="3">
    <source>
        <dbReference type="ARBA" id="ARBA00012720"/>
    </source>
</evidence>
<evidence type="ECO:0000256" key="6">
    <source>
        <dbReference type="ARBA" id="ARBA00023204"/>
    </source>
</evidence>
<dbReference type="GO" id="GO:0003684">
    <property type="term" value="F:damaged DNA binding"/>
    <property type="evidence" value="ECO:0007669"/>
    <property type="project" value="InterPro"/>
</dbReference>
<dbReference type="SUPFAM" id="SSF55945">
    <property type="entry name" value="TATA-box binding protein-like"/>
    <property type="match status" value="1"/>
</dbReference>
<comment type="caution">
    <text evidence="14">The sequence shown here is derived from an EMBL/GenBank/DDBJ whole genome shotgun (WGS) entry which is preliminary data.</text>
</comment>
<reference evidence="14" key="1">
    <citation type="journal article" date="2020" name="Fungal Divers.">
        <title>Resolving the Mortierellaceae phylogeny through synthesis of multi-gene phylogenetics and phylogenomics.</title>
        <authorList>
            <person name="Vandepol N."/>
            <person name="Liber J."/>
            <person name="Desiro A."/>
            <person name="Na H."/>
            <person name="Kennedy M."/>
            <person name="Barry K."/>
            <person name="Grigoriev I.V."/>
            <person name="Miller A.N."/>
            <person name="O'Donnell K."/>
            <person name="Stajich J.E."/>
            <person name="Bonito G."/>
        </authorList>
    </citation>
    <scope>NUCLEOTIDE SEQUENCE</scope>
    <source>
        <strain evidence="14">MES-2147</strain>
    </source>
</reference>
<feature type="compositionally biased region" description="Basic residues" evidence="12">
    <location>
        <begin position="499"/>
        <end position="514"/>
    </location>
</feature>
<keyword evidence="7" id="KW-0456">Lyase</keyword>
<dbReference type="SUPFAM" id="SSF48150">
    <property type="entry name" value="DNA-glycosylase"/>
    <property type="match status" value="1"/>
</dbReference>
<evidence type="ECO:0000256" key="10">
    <source>
        <dbReference type="ARBA" id="ARBA00023295"/>
    </source>
</evidence>
<dbReference type="CDD" id="cd00056">
    <property type="entry name" value="ENDO3c"/>
    <property type="match status" value="1"/>
</dbReference>
<dbReference type="Gene3D" id="1.10.1670.10">
    <property type="entry name" value="Helix-hairpin-Helix base-excision DNA repair enzymes (C-terminal)"/>
    <property type="match status" value="1"/>
</dbReference>
<dbReference type="Pfam" id="PF00730">
    <property type="entry name" value="HhH-GPD"/>
    <property type="match status" value="1"/>
</dbReference>
<feature type="region of interest" description="Disordered" evidence="12">
    <location>
        <begin position="151"/>
        <end position="184"/>
    </location>
</feature>
<name>A0A9P6IKR6_9FUNG</name>
<feature type="region of interest" description="Disordered" evidence="12">
    <location>
        <begin position="466"/>
        <end position="514"/>
    </location>
</feature>
<feature type="compositionally biased region" description="Basic and acidic residues" evidence="12">
    <location>
        <begin position="480"/>
        <end position="490"/>
    </location>
</feature>
<dbReference type="EMBL" id="JAAAHW010009940">
    <property type="protein sequence ID" value="KAF9933930.1"/>
    <property type="molecule type" value="Genomic_DNA"/>
</dbReference>
<dbReference type="InterPro" id="IPR052054">
    <property type="entry name" value="Oxidative_DNA_repair_enzyme"/>
</dbReference>
<comment type="similarity">
    <text evidence="2">Belongs to the type-1 OGG1 family.</text>
</comment>
<evidence type="ECO:0000256" key="4">
    <source>
        <dbReference type="ARBA" id="ARBA00022763"/>
    </source>
</evidence>
<dbReference type="InterPro" id="IPR012904">
    <property type="entry name" value="OGG_N"/>
</dbReference>
<dbReference type="GO" id="GO:0140078">
    <property type="term" value="F:class I DNA-(apurinic or apyrimidinic site) endonuclease activity"/>
    <property type="evidence" value="ECO:0007669"/>
    <property type="project" value="UniProtKB-EC"/>
</dbReference>
<dbReference type="InterPro" id="IPR023170">
    <property type="entry name" value="HhH_base_excis_C"/>
</dbReference>
<comment type="catalytic activity">
    <reaction evidence="11">
        <text>2'-deoxyribonucleotide-(2'-deoxyribose 5'-phosphate)-2'-deoxyribonucleotide-DNA = a 3'-end 2'-deoxyribonucleotide-(2,3-dehydro-2,3-deoxyribose 5'-phosphate)-DNA + a 5'-end 5'-phospho-2'-deoxyribonucleoside-DNA + H(+)</text>
        <dbReference type="Rhea" id="RHEA:66592"/>
        <dbReference type="Rhea" id="RHEA-COMP:13180"/>
        <dbReference type="Rhea" id="RHEA-COMP:16897"/>
        <dbReference type="Rhea" id="RHEA-COMP:17067"/>
        <dbReference type="ChEBI" id="CHEBI:15378"/>
        <dbReference type="ChEBI" id="CHEBI:136412"/>
        <dbReference type="ChEBI" id="CHEBI:157695"/>
        <dbReference type="ChEBI" id="CHEBI:167181"/>
        <dbReference type="EC" id="4.2.99.18"/>
    </reaction>
</comment>
<evidence type="ECO:0000313" key="14">
    <source>
        <dbReference type="EMBL" id="KAF9933930.1"/>
    </source>
</evidence>
<dbReference type="GO" id="GO:0034039">
    <property type="term" value="F:8-oxo-7,8-dihydroguanine DNA N-glycosylase activity"/>
    <property type="evidence" value="ECO:0007669"/>
    <property type="project" value="TreeGrafter"/>
</dbReference>
<keyword evidence="9" id="KW-0511">Multifunctional enzyme</keyword>
<evidence type="ECO:0000256" key="7">
    <source>
        <dbReference type="ARBA" id="ARBA00023239"/>
    </source>
</evidence>
<dbReference type="PANTHER" id="PTHR10242:SF2">
    <property type="entry name" value="N-GLYCOSYLASE_DNA LYASE"/>
    <property type="match status" value="1"/>
</dbReference>
<dbReference type="Gene3D" id="3.30.310.40">
    <property type="match status" value="1"/>
</dbReference>
<evidence type="ECO:0000256" key="2">
    <source>
        <dbReference type="ARBA" id="ARBA00010679"/>
    </source>
</evidence>
<evidence type="ECO:0000256" key="5">
    <source>
        <dbReference type="ARBA" id="ARBA00022801"/>
    </source>
</evidence>
<evidence type="ECO:0000256" key="11">
    <source>
        <dbReference type="ARBA" id="ARBA00044632"/>
    </source>
</evidence>
<dbReference type="SMART" id="SM00478">
    <property type="entry name" value="ENDO3c"/>
    <property type="match status" value="1"/>
</dbReference>
<evidence type="ECO:0000256" key="9">
    <source>
        <dbReference type="ARBA" id="ARBA00023268"/>
    </source>
</evidence>
<dbReference type="Pfam" id="PF07934">
    <property type="entry name" value="OGG_N"/>
    <property type="match status" value="1"/>
</dbReference>
<dbReference type="GO" id="GO:0005634">
    <property type="term" value="C:nucleus"/>
    <property type="evidence" value="ECO:0007669"/>
    <property type="project" value="UniProtKB-SubCell"/>
</dbReference>
<dbReference type="FunFam" id="1.10.1670.10:FF:000005">
    <property type="entry name" value="N-glycosylase/DNA lyase OGG1"/>
    <property type="match status" value="1"/>
</dbReference>
<sequence>MAALSRITRRRALSAVKEATTTTTTISHTPIVVAKSRNAKVKVKVKVVISKDASISPSTAPPKPAGGVGVDPSTVTAAIHVRSTPWTSVKMSRSELTLPTTLKCGQSFRWQREHYELDSGQISAPRWSCVLGHRLWCIQETEDGFQYRTFRQQQQQDEEEEEKATTTTRRTTTRRRTTTTERQLEHDMEQDKAFLWDYFQLHVPLTELYDKWSKTDTNFSIKALVSGFYAKILANNNIGRISQMATKICQEYGPSITIPPEEPGESPRKFYGFPTMNALAQDGVEETLRKLGFGYRAKYIANTAKMISTMENGEEWLKGLRNVPYEEAHSALLTLQGVGPKVADCVCLMSLDKHNIIPVDTHVWQIAVRDYQFRYDGKVPKTISSAVYKAVGKHFFNLFGDYSGWAHTVLFVADLRTVEGLTKMDPGESGLVVVKVKQEEEESTLLLAVPIEQDSTTTTTTILKREMEETGAEKISSLSLKEEEEKKNKDATAAASSSRSRRQSKRSKREHRSQ</sequence>
<dbReference type="OrthoDB" id="238681at2759"/>
<dbReference type="PANTHER" id="PTHR10242">
    <property type="entry name" value="8-OXOGUANINE DNA GLYCOSYLASE"/>
    <property type="match status" value="1"/>
</dbReference>
<organism evidence="14 15">
    <name type="scientific">Modicella reniformis</name>
    <dbReference type="NCBI Taxonomy" id="1440133"/>
    <lineage>
        <taxon>Eukaryota</taxon>
        <taxon>Fungi</taxon>
        <taxon>Fungi incertae sedis</taxon>
        <taxon>Mucoromycota</taxon>
        <taxon>Mortierellomycotina</taxon>
        <taxon>Mortierellomycetes</taxon>
        <taxon>Mortierellales</taxon>
        <taxon>Mortierellaceae</taxon>
        <taxon>Modicella</taxon>
    </lineage>
</organism>
<evidence type="ECO:0000256" key="12">
    <source>
        <dbReference type="SAM" id="MobiDB-lite"/>
    </source>
</evidence>
<dbReference type="Proteomes" id="UP000749646">
    <property type="component" value="Unassembled WGS sequence"/>
</dbReference>
<evidence type="ECO:0000256" key="1">
    <source>
        <dbReference type="ARBA" id="ARBA00004123"/>
    </source>
</evidence>
<gene>
    <name evidence="14" type="primary">OGG1</name>
    <name evidence="14" type="ORF">BGZ65_003958</name>
</gene>
<dbReference type="EC" id="4.2.99.18" evidence="3"/>
<evidence type="ECO:0000313" key="15">
    <source>
        <dbReference type="Proteomes" id="UP000749646"/>
    </source>
</evidence>
<dbReference type="AlphaFoldDB" id="A0A9P6IKR6"/>
<dbReference type="InterPro" id="IPR003265">
    <property type="entry name" value="HhH-GPD_domain"/>
</dbReference>
<keyword evidence="5" id="KW-0378">Hydrolase</keyword>
<protein>
    <recommendedName>
        <fullName evidence="3">DNA-(apurinic or apyrimidinic site) lyase</fullName>
        <ecNumber evidence="3">4.2.99.18</ecNumber>
    </recommendedName>
</protein>
<proteinExistence type="inferred from homology"/>
<comment type="subcellular location">
    <subcellularLocation>
        <location evidence="1">Nucleus</location>
    </subcellularLocation>
</comment>
<keyword evidence="4" id="KW-0227">DNA damage</keyword>